<name>A0AAJ7BVT7_CEPCN</name>
<dbReference type="AlphaFoldDB" id="A0AAJ7BVT7"/>
<feature type="transmembrane region" description="Helical" evidence="1">
    <location>
        <begin position="101"/>
        <end position="134"/>
    </location>
</feature>
<evidence type="ECO:0000313" key="3">
    <source>
        <dbReference type="RefSeq" id="XP_015595669.1"/>
    </source>
</evidence>
<feature type="transmembrane region" description="Helical" evidence="1">
    <location>
        <begin position="60"/>
        <end position="89"/>
    </location>
</feature>
<proteinExistence type="predicted"/>
<evidence type="ECO:0000256" key="1">
    <source>
        <dbReference type="SAM" id="Phobius"/>
    </source>
</evidence>
<keyword evidence="1" id="KW-0472">Membrane</keyword>
<keyword evidence="2" id="KW-1185">Reference proteome</keyword>
<dbReference type="Pfam" id="PF16015">
    <property type="entry name" value="Promethin"/>
    <property type="match status" value="1"/>
</dbReference>
<accession>A0AAJ7BVT7</accession>
<organism evidence="2 3">
    <name type="scientific">Cephus cinctus</name>
    <name type="common">Wheat stem sawfly</name>
    <dbReference type="NCBI Taxonomy" id="211228"/>
    <lineage>
        <taxon>Eukaryota</taxon>
        <taxon>Metazoa</taxon>
        <taxon>Ecdysozoa</taxon>
        <taxon>Arthropoda</taxon>
        <taxon>Hexapoda</taxon>
        <taxon>Insecta</taxon>
        <taxon>Pterygota</taxon>
        <taxon>Neoptera</taxon>
        <taxon>Endopterygota</taxon>
        <taxon>Hymenoptera</taxon>
        <taxon>Cephoidea</taxon>
        <taxon>Cephidae</taxon>
        <taxon>Cephus</taxon>
    </lineage>
</organism>
<sequence length="149" mass="16673">MVEAQVTGSLDSQVWSKDQSCRKIQILWKAGTHKYRMIMKDAAVSENLDRLMTLIISNPLYLIGCVAALVVLVIPLFIFIVFAITTITFTFAGFILVEGILLIIGTVILCCVLFCTISTVTVMLLCVVLVYFLINQSLTMLRNIRIHKT</sequence>
<dbReference type="Proteomes" id="UP000694920">
    <property type="component" value="Unplaced"/>
</dbReference>
<gene>
    <name evidence="3" type="primary">LOC107267954</name>
</gene>
<dbReference type="GeneID" id="107267954"/>
<dbReference type="RefSeq" id="XP_015595669.1">
    <property type="nucleotide sequence ID" value="XM_015740183.2"/>
</dbReference>
<protein>
    <submittedName>
        <fullName evidence="3">Uncharacterized protein LOC107267954</fullName>
    </submittedName>
</protein>
<reference evidence="3" key="1">
    <citation type="submission" date="2025-08" db="UniProtKB">
        <authorList>
            <consortium name="RefSeq"/>
        </authorList>
    </citation>
    <scope>IDENTIFICATION</scope>
</reference>
<evidence type="ECO:0000313" key="2">
    <source>
        <dbReference type="Proteomes" id="UP000694920"/>
    </source>
</evidence>
<keyword evidence="1" id="KW-0812">Transmembrane</keyword>
<dbReference type="KEGG" id="ccin:107267954"/>
<keyword evidence="1" id="KW-1133">Transmembrane helix</keyword>